<keyword evidence="7" id="KW-0969">Cilium</keyword>
<reference evidence="14 15" key="1">
    <citation type="journal article" date="2011" name="Proc. Natl. Acad. Sci. U.S.A.">
        <title>Genetic diversity and population structure of the endangered marsupial Sarcophilus harrisii (Tasmanian devil).</title>
        <authorList>
            <person name="Miller W."/>
            <person name="Hayes V.M."/>
            <person name="Ratan A."/>
            <person name="Petersen D.C."/>
            <person name="Wittekindt N.E."/>
            <person name="Miller J."/>
            <person name="Walenz B."/>
            <person name="Knight J."/>
            <person name="Qi J."/>
            <person name="Zhao F."/>
            <person name="Wang Q."/>
            <person name="Bedoya-Reina O.C."/>
            <person name="Katiyar N."/>
            <person name="Tomsho L.P."/>
            <person name="Kasson L.M."/>
            <person name="Hardie R.A."/>
            <person name="Woodbridge P."/>
            <person name="Tindall E.A."/>
            <person name="Bertelsen M.F."/>
            <person name="Dixon D."/>
            <person name="Pyecroft S."/>
            <person name="Helgen K.M."/>
            <person name="Lesk A.M."/>
            <person name="Pringle T.H."/>
            <person name="Patterson N."/>
            <person name="Zhang Y."/>
            <person name="Kreiss A."/>
            <person name="Woods G.M."/>
            <person name="Jones M.E."/>
            <person name="Schuster S.C."/>
        </authorList>
    </citation>
    <scope>NUCLEOTIDE SEQUENCE [LARGE SCALE GENOMIC DNA]</scope>
</reference>
<dbReference type="InterPro" id="IPR011992">
    <property type="entry name" value="EF-hand-dom_pair"/>
</dbReference>
<dbReference type="Proteomes" id="UP000007648">
    <property type="component" value="Unassembled WGS sequence"/>
</dbReference>
<evidence type="ECO:0000256" key="6">
    <source>
        <dbReference type="ARBA" id="ARBA00022846"/>
    </source>
</evidence>
<evidence type="ECO:0000313" key="15">
    <source>
        <dbReference type="Proteomes" id="UP000007648"/>
    </source>
</evidence>
<dbReference type="FunFam" id="1.10.238.10:FF:000245">
    <property type="entry name" value="WD repeat domain 66"/>
    <property type="match status" value="1"/>
</dbReference>
<proteinExistence type="predicted"/>
<evidence type="ECO:0000256" key="4">
    <source>
        <dbReference type="ARBA" id="ARBA00022574"/>
    </source>
</evidence>
<dbReference type="InterPro" id="IPR015943">
    <property type="entry name" value="WD40/YVTN_repeat-like_dom_sf"/>
</dbReference>
<dbReference type="HOGENOM" id="CLU_007087_1_0_1"/>
<dbReference type="PANTHER" id="PTHR13720">
    <property type="entry name" value="WD-40 REPEAT PROTEIN"/>
    <property type="match status" value="1"/>
</dbReference>
<evidence type="ECO:0000313" key="14">
    <source>
        <dbReference type="Ensembl" id="ENSSHAP00000006956.2"/>
    </source>
</evidence>
<dbReference type="GO" id="GO:0005930">
    <property type="term" value="C:axoneme"/>
    <property type="evidence" value="ECO:0007669"/>
    <property type="project" value="UniProtKB-SubCell"/>
</dbReference>
<dbReference type="SMART" id="SM00320">
    <property type="entry name" value="WD40"/>
    <property type="match status" value="8"/>
</dbReference>
<evidence type="ECO:0000256" key="12">
    <source>
        <dbReference type="ARBA" id="ARBA00075731"/>
    </source>
</evidence>
<dbReference type="GO" id="GO:0036126">
    <property type="term" value="C:sperm flagellum"/>
    <property type="evidence" value="ECO:0007669"/>
    <property type="project" value="Ensembl"/>
</dbReference>
<dbReference type="InterPro" id="IPR050630">
    <property type="entry name" value="WD_repeat_EMAP"/>
</dbReference>
<keyword evidence="8" id="KW-0206">Cytoskeleton</keyword>
<evidence type="ECO:0000256" key="7">
    <source>
        <dbReference type="ARBA" id="ARBA00023069"/>
    </source>
</evidence>
<dbReference type="Gene3D" id="2.130.10.10">
    <property type="entry name" value="YVTN repeat-like/Quinoprotein amine dehydrogenase"/>
    <property type="match status" value="2"/>
</dbReference>
<keyword evidence="6" id="KW-0282">Flagellum</keyword>
<dbReference type="eggNOG" id="ENOG502QQ05">
    <property type="taxonomic scope" value="Eukaryota"/>
</dbReference>
<dbReference type="GeneTree" id="ENSGT00390000013370"/>
<dbReference type="SUPFAM" id="SSF50998">
    <property type="entry name" value="Quinoprotein alcohol dehydrogenase-like"/>
    <property type="match status" value="1"/>
</dbReference>
<evidence type="ECO:0000256" key="8">
    <source>
        <dbReference type="ARBA" id="ARBA00023212"/>
    </source>
</evidence>
<protein>
    <recommendedName>
        <fullName evidence="10">Cilia- and flagella-associated protein 251</fullName>
    </recommendedName>
    <alternativeName>
        <fullName evidence="12">WD repeat-containing protein 66</fullName>
    </alternativeName>
</protein>
<evidence type="ECO:0000256" key="3">
    <source>
        <dbReference type="ARBA" id="ARBA00022490"/>
    </source>
</evidence>
<dbReference type="InterPro" id="IPR001680">
    <property type="entry name" value="WD40_rpt"/>
</dbReference>
<keyword evidence="9" id="KW-0966">Cell projection</keyword>
<feature type="compositionally biased region" description="Basic and acidic residues" evidence="13">
    <location>
        <begin position="120"/>
        <end position="132"/>
    </location>
</feature>
<comment type="subcellular location">
    <subcellularLocation>
        <location evidence="1">Cell projection</location>
        <location evidence="1">Cilium</location>
        <location evidence="1">Flagellum</location>
    </subcellularLocation>
    <subcellularLocation>
        <location evidence="2">Cytoplasm</location>
        <location evidence="2">Cytoskeleton</location>
        <location evidence="2">Cilium axoneme</location>
    </subcellularLocation>
</comment>
<dbReference type="STRING" id="9305.ENSSHAP00000006956"/>
<evidence type="ECO:0000256" key="5">
    <source>
        <dbReference type="ARBA" id="ARBA00022737"/>
    </source>
</evidence>
<organism evidence="14 15">
    <name type="scientific">Sarcophilus harrisii</name>
    <name type="common">Tasmanian devil</name>
    <name type="synonym">Sarcophilus laniarius</name>
    <dbReference type="NCBI Taxonomy" id="9305"/>
    <lineage>
        <taxon>Eukaryota</taxon>
        <taxon>Metazoa</taxon>
        <taxon>Chordata</taxon>
        <taxon>Craniata</taxon>
        <taxon>Vertebrata</taxon>
        <taxon>Euteleostomi</taxon>
        <taxon>Mammalia</taxon>
        <taxon>Metatheria</taxon>
        <taxon>Dasyuromorphia</taxon>
        <taxon>Dasyuridae</taxon>
        <taxon>Sarcophilus</taxon>
    </lineage>
</organism>
<evidence type="ECO:0000256" key="13">
    <source>
        <dbReference type="SAM" id="MobiDB-lite"/>
    </source>
</evidence>
<dbReference type="GO" id="GO:0030317">
    <property type="term" value="P:flagellated sperm motility"/>
    <property type="evidence" value="ECO:0007669"/>
    <property type="project" value="Ensembl"/>
</dbReference>
<comment type="function">
    <text evidence="11">Involved in spermatozoa motility. May also regulate cilium motility through its role in the assembly of the axonemal radial spokes.</text>
</comment>
<dbReference type="SUPFAM" id="SSF47473">
    <property type="entry name" value="EF-hand"/>
    <property type="match status" value="1"/>
</dbReference>
<dbReference type="FunCoup" id="G3VUV1">
    <property type="interactions" value="127"/>
</dbReference>
<keyword evidence="15" id="KW-1185">Reference proteome</keyword>
<evidence type="ECO:0000256" key="1">
    <source>
        <dbReference type="ARBA" id="ARBA00004230"/>
    </source>
</evidence>
<feature type="compositionally biased region" description="Acidic residues" evidence="13">
    <location>
        <begin position="169"/>
        <end position="186"/>
    </location>
</feature>
<dbReference type="Pfam" id="PF00400">
    <property type="entry name" value="WD40"/>
    <property type="match status" value="2"/>
</dbReference>
<keyword evidence="4" id="KW-0853">WD repeat</keyword>
<evidence type="ECO:0000256" key="9">
    <source>
        <dbReference type="ARBA" id="ARBA00023273"/>
    </source>
</evidence>
<reference evidence="14" key="2">
    <citation type="submission" date="2025-08" db="UniProtKB">
        <authorList>
            <consortium name="Ensembl"/>
        </authorList>
    </citation>
    <scope>IDENTIFICATION</scope>
</reference>
<feature type="region of interest" description="Disordered" evidence="13">
    <location>
        <begin position="1"/>
        <end position="74"/>
    </location>
</feature>
<dbReference type="InParanoid" id="G3VUV1"/>
<dbReference type="AlphaFoldDB" id="G3VUV1"/>
<feature type="region of interest" description="Disordered" evidence="13">
    <location>
        <begin position="162"/>
        <end position="194"/>
    </location>
</feature>
<dbReference type="Gene3D" id="1.10.238.10">
    <property type="entry name" value="EF-hand"/>
    <property type="match status" value="1"/>
</dbReference>
<keyword evidence="3" id="KW-0963">Cytoplasm</keyword>
<evidence type="ECO:0000256" key="10">
    <source>
        <dbReference type="ARBA" id="ARBA00040994"/>
    </source>
</evidence>
<feature type="region of interest" description="Disordered" evidence="13">
    <location>
        <begin position="95"/>
        <end position="148"/>
    </location>
</feature>
<evidence type="ECO:0000256" key="11">
    <source>
        <dbReference type="ARBA" id="ARBA00055387"/>
    </source>
</evidence>
<dbReference type="Ensembl" id="ENSSHAT00000007018.2">
    <property type="protein sequence ID" value="ENSSHAP00000006956.2"/>
    <property type="gene ID" value="ENSSHAG00000006046.2"/>
</dbReference>
<dbReference type="SUPFAM" id="SSF50978">
    <property type="entry name" value="WD40 repeat-like"/>
    <property type="match status" value="2"/>
</dbReference>
<dbReference type="FunFam" id="2.130.10.10:FF:000427">
    <property type="entry name" value="WD repeat domain 66"/>
    <property type="match status" value="1"/>
</dbReference>
<feature type="compositionally biased region" description="Polar residues" evidence="13">
    <location>
        <begin position="137"/>
        <end position="148"/>
    </location>
</feature>
<dbReference type="InterPro" id="IPR036322">
    <property type="entry name" value="WD40_repeat_dom_sf"/>
</dbReference>
<keyword evidence="5" id="KW-0677">Repeat</keyword>
<reference evidence="14" key="3">
    <citation type="submission" date="2025-09" db="UniProtKB">
        <authorList>
            <consortium name="Ensembl"/>
        </authorList>
    </citation>
    <scope>IDENTIFICATION</scope>
</reference>
<sequence>MERKDREGSSDDSGFHRKGSMERIPEAPSEPEAPKEPSAPGESEVPKEPQPSKMSKGRRKDSSHESMKKIAARAIQALKAQMPLEEEELKYLQTLTSVSPADSPAPPPLGPPAIAGGKSEGTERSEGAKKVFGELSRQGTVRSPHSTKVSFLEKKPSIRVYDNGAFPYDENEEEEEEYEQFGEEEASSSKEPLLQDSLVYHSREDGLFREKTEKDKMYPLSLAWCYGWNSSLPIYNMRDGNDRVVLYACSHTAVLYDAFKNCQHHLQGHSNVITCMCVSENRRWIATADKGPHCLVIVWDGFSGIPVHTIFDSCPEGNGIKAMAMTKDAKFLVTIDDAPLQRLCIWRWTVDTETPTCSVTLQADIGVQEYIIFNPGNHRELVSNSKTHLLYFEWDDDNEAIEVSLPALSEKTFNKIVGRFSQSVFHFAARQILTATLEGKLVVWDLHPPPRSYTSLEVLHIKACKLLHLQKDGLTVLTTVDRFFVTGDVKGHIKFYDSKLSLVNWYSQLKLSPIIMLSFSKDPLLVASNKSSFLSDCTLPGDPFMVRNFIIGTSNARVYHFTADGNKLEKVLIEPREAIHAIACHPYKPLIAIGSMCGLLKMWNYRKKMYVVSRIFDEGLGVQCLTFNPEGYLLGAGFNDGAVYIMDAVSLKNEISEPFRYSRDTVTLISFSHDSQYLATADVNFTVAVYMIVIKNGEKVWEYLARLHSHHKKIQSLLFGVQVDSYEPRLLSLSKDRFLIEYDLLNSGKDHLEVLDIHRTEQEAIPKCMVWYPPITRESFLLVCNSVYKVKLFNSITKMCRKTLIGPTYGSPIKQVLVLPEASSKGSQRRYLAFVNKDKVGLQILPVDGNPHKTAAIICHPSGVSSMAVSYDGTHVFTAGGEDHSVLQWEINLRALEAAVHLGGEDLTPFYGLLDGGREGEFYKELEDYFYYSQLRSQGIDTMETRQVSTRIPLSELPFVMRAIGFYPSEEQIDDMLNEIKFGEYVDTGKLADSIDLPEFVKLYINHRPPFGQTISDIRKAFKILGTPNEDGEMAIEREHFLELLLTKGEHMTEEELSDCFTVLFGLNPEGWKSEPATLDYKGSNIRLEEELPEEITAEIFTSDILGLPIPEDF</sequence>
<gene>
    <name evidence="14" type="primary">CFAP251</name>
</gene>
<feature type="compositionally biased region" description="Basic and acidic residues" evidence="13">
    <location>
        <begin position="1"/>
        <end position="25"/>
    </location>
</feature>
<accession>G3VUV1</accession>
<name>G3VUV1_SARHA</name>
<dbReference type="PANTHER" id="PTHR13720:SF13">
    <property type="entry name" value="CILIA- AND FLAGELLA-ASSOCIATED PROTEIN 251"/>
    <property type="match status" value="1"/>
</dbReference>
<dbReference type="InterPro" id="IPR011047">
    <property type="entry name" value="Quinoprotein_ADH-like_sf"/>
</dbReference>
<evidence type="ECO:0000256" key="2">
    <source>
        <dbReference type="ARBA" id="ARBA00004430"/>
    </source>
</evidence>